<evidence type="ECO:0000256" key="3">
    <source>
        <dbReference type="ARBA" id="ARBA00022694"/>
    </source>
</evidence>
<dbReference type="InterPro" id="IPR043129">
    <property type="entry name" value="ATPase_NBD"/>
</dbReference>
<dbReference type="PANTHER" id="PTHR11735:SF6">
    <property type="entry name" value="TRNA N6-ADENOSINE THREONYLCARBAMOYLTRANSFERASE, MITOCHONDRIAL"/>
    <property type="match status" value="1"/>
</dbReference>
<dbReference type="AlphaFoldDB" id="A0A135L2U7"/>
<dbReference type="Gene3D" id="3.30.420.40">
    <property type="match status" value="2"/>
</dbReference>
<dbReference type="STRING" id="1413211.U473_04135"/>
<sequence>MRKKSFLGIDTSNYMTSICFIDKNREVLYEAKKLLQVGHGKRGLQQSEALFQHVRNLPELFKNWYGTEEFELSGIAVSRAPRPDKDSYMPVFLAGLSVAESMSATFHVPIYFTTHQEGHIAAGLYSAEKRPKNKHFLTVHLSGGTSEILFVDQMDSGFQIIKLGGTLDLHAGQLIDRIGVLLGFSFPAGRFVEELALSSHTEFKRIPSSIKELSFHFSGAENEAMKRIKNGEPKEEVARAIEHNIATTISKVLRKAIEQGYPKEILIVGGVAQNQYIREYLIKRLEHRSVGAALFFAKKEYSGDNAFGVANIGLNQWNV</sequence>
<dbReference type="Pfam" id="PF00814">
    <property type="entry name" value="TsaD"/>
    <property type="match status" value="1"/>
</dbReference>
<evidence type="ECO:0000313" key="9">
    <source>
        <dbReference type="EMBL" id="KXG43292.1"/>
    </source>
</evidence>
<accession>A0A135L2U7</accession>
<keyword evidence="4" id="KW-0479">Metal-binding</keyword>
<dbReference type="RefSeq" id="WP_068723620.1">
    <property type="nucleotide sequence ID" value="NZ_LSKU01000001.1"/>
</dbReference>
<proteinExistence type="predicted"/>
<dbReference type="Proteomes" id="UP000070352">
    <property type="component" value="Unassembled WGS sequence"/>
</dbReference>
<evidence type="ECO:0000256" key="6">
    <source>
        <dbReference type="ARBA" id="ARBA00023315"/>
    </source>
</evidence>
<evidence type="ECO:0000256" key="7">
    <source>
        <dbReference type="ARBA" id="ARBA00048117"/>
    </source>
</evidence>
<keyword evidence="6" id="KW-0012">Acyltransferase</keyword>
<dbReference type="GO" id="GO:0061711">
    <property type="term" value="F:tRNA N(6)-L-threonylcarbamoyladenine synthase activity"/>
    <property type="evidence" value="ECO:0007669"/>
    <property type="project" value="UniProtKB-EC"/>
</dbReference>
<evidence type="ECO:0000259" key="8">
    <source>
        <dbReference type="Pfam" id="PF00814"/>
    </source>
</evidence>
<evidence type="ECO:0000256" key="4">
    <source>
        <dbReference type="ARBA" id="ARBA00022723"/>
    </source>
</evidence>
<gene>
    <name evidence="9" type="ORF">U473_04135</name>
</gene>
<protein>
    <recommendedName>
        <fullName evidence="1">N(6)-L-threonylcarbamoyladenine synthase</fullName>
        <ecNumber evidence="1">2.3.1.234</ecNumber>
    </recommendedName>
</protein>
<keyword evidence="10" id="KW-1185">Reference proteome</keyword>
<organism evidence="9 10">
    <name type="scientific">Tepidibacillus decaturensis</name>
    <dbReference type="NCBI Taxonomy" id="1413211"/>
    <lineage>
        <taxon>Bacteria</taxon>
        <taxon>Bacillati</taxon>
        <taxon>Bacillota</taxon>
        <taxon>Bacilli</taxon>
        <taxon>Bacillales</taxon>
        <taxon>Bacillaceae</taxon>
        <taxon>Tepidibacillus</taxon>
    </lineage>
</organism>
<evidence type="ECO:0000256" key="2">
    <source>
        <dbReference type="ARBA" id="ARBA00022679"/>
    </source>
</evidence>
<dbReference type="PRINTS" id="PR00789">
    <property type="entry name" value="OSIALOPTASE"/>
</dbReference>
<comment type="catalytic activity">
    <reaction evidence="7">
        <text>L-threonylcarbamoyladenylate + adenosine(37) in tRNA = N(6)-L-threonylcarbamoyladenosine(37) in tRNA + AMP + H(+)</text>
        <dbReference type="Rhea" id="RHEA:37059"/>
        <dbReference type="Rhea" id="RHEA-COMP:10162"/>
        <dbReference type="Rhea" id="RHEA-COMP:10163"/>
        <dbReference type="ChEBI" id="CHEBI:15378"/>
        <dbReference type="ChEBI" id="CHEBI:73682"/>
        <dbReference type="ChEBI" id="CHEBI:74411"/>
        <dbReference type="ChEBI" id="CHEBI:74418"/>
        <dbReference type="ChEBI" id="CHEBI:456215"/>
        <dbReference type="EC" id="2.3.1.234"/>
    </reaction>
</comment>
<dbReference type="EMBL" id="LSKU01000001">
    <property type="protein sequence ID" value="KXG43292.1"/>
    <property type="molecule type" value="Genomic_DNA"/>
</dbReference>
<dbReference type="EC" id="2.3.1.234" evidence="1"/>
<dbReference type="GO" id="GO:0046872">
    <property type="term" value="F:metal ion binding"/>
    <property type="evidence" value="ECO:0007669"/>
    <property type="project" value="UniProtKB-KW"/>
</dbReference>
<evidence type="ECO:0000256" key="5">
    <source>
        <dbReference type="ARBA" id="ARBA00023004"/>
    </source>
</evidence>
<dbReference type="PANTHER" id="PTHR11735">
    <property type="entry name" value="TRNA N6-ADENOSINE THREONYLCARBAMOYLTRANSFERASE"/>
    <property type="match status" value="1"/>
</dbReference>
<dbReference type="OrthoDB" id="1675500at2"/>
<dbReference type="InterPro" id="IPR000905">
    <property type="entry name" value="Gcp-like_dom"/>
</dbReference>
<dbReference type="GO" id="GO:0008033">
    <property type="term" value="P:tRNA processing"/>
    <property type="evidence" value="ECO:0007669"/>
    <property type="project" value="UniProtKB-KW"/>
</dbReference>
<dbReference type="InterPro" id="IPR017861">
    <property type="entry name" value="KAE1/TsaD"/>
</dbReference>
<dbReference type="SUPFAM" id="SSF53067">
    <property type="entry name" value="Actin-like ATPase domain"/>
    <property type="match status" value="1"/>
</dbReference>
<keyword evidence="5" id="KW-0408">Iron</keyword>
<reference evidence="9 10" key="1">
    <citation type="submission" date="2016-02" db="EMBL/GenBank/DDBJ databases">
        <title>Draft Genome for Tepidibacillus decaturensis nov. sp. Strain Z9, an Anaerobic, Moderately Thermophilic and Heterotrophic Bacterium from Deep Subsurface of the Illinois Basin, USA.</title>
        <authorList>
            <person name="Dong Y."/>
            <person name="Chang J.Y."/>
            <person name="Sanford R."/>
            <person name="Fouke B.W."/>
        </authorList>
    </citation>
    <scope>NUCLEOTIDE SEQUENCE [LARGE SCALE GENOMIC DNA]</scope>
    <source>
        <strain evidence="9 10">Z9</strain>
    </source>
</reference>
<keyword evidence="3" id="KW-0819">tRNA processing</keyword>
<keyword evidence="2" id="KW-0808">Transferase</keyword>
<comment type="caution">
    <text evidence="9">The sequence shown here is derived from an EMBL/GenBank/DDBJ whole genome shotgun (WGS) entry which is preliminary data.</text>
</comment>
<evidence type="ECO:0000313" key="10">
    <source>
        <dbReference type="Proteomes" id="UP000070352"/>
    </source>
</evidence>
<name>A0A135L2U7_9BACI</name>
<evidence type="ECO:0000256" key="1">
    <source>
        <dbReference type="ARBA" id="ARBA00012156"/>
    </source>
</evidence>
<feature type="domain" description="Gcp-like" evidence="8">
    <location>
        <begin position="72"/>
        <end position="307"/>
    </location>
</feature>